<dbReference type="EMBL" id="MU858060">
    <property type="protein sequence ID" value="KAK4217388.1"/>
    <property type="molecule type" value="Genomic_DNA"/>
</dbReference>
<name>A0AAN7BB16_9PEZI</name>
<dbReference type="PROSITE" id="PS51204">
    <property type="entry name" value="HSA"/>
    <property type="match status" value="1"/>
</dbReference>
<dbReference type="PANTHER" id="PTHR46459">
    <property type="entry name" value="E1A-BINDING PROTEIN P400-RELATED"/>
    <property type="match status" value="1"/>
</dbReference>
<dbReference type="GO" id="GO:0005634">
    <property type="term" value="C:nucleus"/>
    <property type="evidence" value="ECO:0007669"/>
    <property type="project" value="UniProtKB-SubCell"/>
</dbReference>
<dbReference type="InterPro" id="IPR014012">
    <property type="entry name" value="HSA_dom"/>
</dbReference>
<evidence type="ECO:0000256" key="3">
    <source>
        <dbReference type="SAM" id="MobiDB-lite"/>
    </source>
</evidence>
<feature type="region of interest" description="Disordered" evidence="3">
    <location>
        <begin position="1206"/>
        <end position="1263"/>
    </location>
</feature>
<feature type="region of interest" description="Disordered" evidence="3">
    <location>
        <begin position="96"/>
        <end position="316"/>
    </location>
</feature>
<feature type="compositionally biased region" description="Polar residues" evidence="3">
    <location>
        <begin position="209"/>
        <end position="223"/>
    </location>
</feature>
<feature type="compositionally biased region" description="Basic and acidic residues" evidence="3">
    <location>
        <begin position="306"/>
        <end position="316"/>
    </location>
</feature>
<reference evidence="5" key="2">
    <citation type="submission" date="2023-05" db="EMBL/GenBank/DDBJ databases">
        <authorList>
            <consortium name="Lawrence Berkeley National Laboratory"/>
            <person name="Steindorff A."/>
            <person name="Hensen N."/>
            <person name="Bonometti L."/>
            <person name="Westerberg I."/>
            <person name="Brannstrom I.O."/>
            <person name="Guillou S."/>
            <person name="Cros-Aarteil S."/>
            <person name="Calhoun S."/>
            <person name="Haridas S."/>
            <person name="Kuo A."/>
            <person name="Mondo S."/>
            <person name="Pangilinan J."/>
            <person name="Riley R."/>
            <person name="Labutti K."/>
            <person name="Andreopoulos B."/>
            <person name="Lipzen A."/>
            <person name="Chen C."/>
            <person name="Yanf M."/>
            <person name="Daum C."/>
            <person name="Ng V."/>
            <person name="Clum A."/>
            <person name="Ohm R."/>
            <person name="Martin F."/>
            <person name="Silar P."/>
            <person name="Natvig D."/>
            <person name="Lalanne C."/>
            <person name="Gautier V."/>
            <person name="Ament-Velasquez S.L."/>
            <person name="Kruys A."/>
            <person name="Hutchinson M.I."/>
            <person name="Powell A.J."/>
            <person name="Barry K."/>
            <person name="Miller A.N."/>
            <person name="Grigoriev I.V."/>
            <person name="Debuchy R."/>
            <person name="Gladieux P."/>
            <person name="Thoren M.H."/>
            <person name="Johannesson H."/>
        </authorList>
    </citation>
    <scope>NUCLEOTIDE SEQUENCE</scope>
    <source>
        <strain evidence="5">PSN293</strain>
    </source>
</reference>
<evidence type="ECO:0000313" key="5">
    <source>
        <dbReference type="EMBL" id="KAK4217388.1"/>
    </source>
</evidence>
<dbReference type="GO" id="GO:0003682">
    <property type="term" value="F:chromatin binding"/>
    <property type="evidence" value="ECO:0007669"/>
    <property type="project" value="TreeGrafter"/>
</dbReference>
<proteinExistence type="predicted"/>
<feature type="domain" description="HSA" evidence="4">
    <location>
        <begin position="656"/>
        <end position="731"/>
    </location>
</feature>
<feature type="compositionally biased region" description="Basic and acidic residues" evidence="3">
    <location>
        <begin position="186"/>
        <end position="196"/>
    </location>
</feature>
<feature type="region of interest" description="Disordered" evidence="3">
    <location>
        <begin position="1024"/>
        <end position="1060"/>
    </location>
</feature>
<feature type="region of interest" description="Disordered" evidence="3">
    <location>
        <begin position="1085"/>
        <end position="1111"/>
    </location>
</feature>
<dbReference type="GO" id="GO:0035267">
    <property type="term" value="C:NuA4 histone acetyltransferase complex"/>
    <property type="evidence" value="ECO:0007669"/>
    <property type="project" value="TreeGrafter"/>
</dbReference>
<feature type="compositionally biased region" description="Polar residues" evidence="3">
    <location>
        <begin position="267"/>
        <end position="277"/>
    </location>
</feature>
<keyword evidence="6" id="KW-1185">Reference proteome</keyword>
<protein>
    <submittedName>
        <fullName evidence="5">Chromatin modification-related protein eaf-1</fullName>
    </submittedName>
</protein>
<feature type="compositionally biased region" description="Low complexity" evidence="3">
    <location>
        <begin position="1234"/>
        <end position="1255"/>
    </location>
</feature>
<evidence type="ECO:0000259" key="4">
    <source>
        <dbReference type="PROSITE" id="PS51204"/>
    </source>
</evidence>
<feature type="compositionally biased region" description="Polar residues" evidence="3">
    <location>
        <begin position="100"/>
        <end position="137"/>
    </location>
</feature>
<reference evidence="5" key="1">
    <citation type="journal article" date="2023" name="Mol. Phylogenet. Evol.">
        <title>Genome-scale phylogeny and comparative genomics of the fungal order Sordariales.</title>
        <authorList>
            <person name="Hensen N."/>
            <person name="Bonometti L."/>
            <person name="Westerberg I."/>
            <person name="Brannstrom I.O."/>
            <person name="Guillou S."/>
            <person name="Cros-Aarteil S."/>
            <person name="Calhoun S."/>
            <person name="Haridas S."/>
            <person name="Kuo A."/>
            <person name="Mondo S."/>
            <person name="Pangilinan J."/>
            <person name="Riley R."/>
            <person name="LaButti K."/>
            <person name="Andreopoulos B."/>
            <person name="Lipzen A."/>
            <person name="Chen C."/>
            <person name="Yan M."/>
            <person name="Daum C."/>
            <person name="Ng V."/>
            <person name="Clum A."/>
            <person name="Steindorff A."/>
            <person name="Ohm R.A."/>
            <person name="Martin F."/>
            <person name="Silar P."/>
            <person name="Natvig D.O."/>
            <person name="Lalanne C."/>
            <person name="Gautier V."/>
            <person name="Ament-Velasquez S.L."/>
            <person name="Kruys A."/>
            <person name="Hutchinson M.I."/>
            <person name="Powell A.J."/>
            <person name="Barry K."/>
            <person name="Miller A.N."/>
            <person name="Grigoriev I.V."/>
            <person name="Debuchy R."/>
            <person name="Gladieux P."/>
            <person name="Hiltunen Thoren M."/>
            <person name="Johannesson H."/>
        </authorList>
    </citation>
    <scope>NUCLEOTIDE SEQUENCE</scope>
    <source>
        <strain evidence="5">PSN293</strain>
    </source>
</reference>
<comment type="subcellular location">
    <subcellularLocation>
        <location evidence="1">Nucleus</location>
    </subcellularLocation>
</comment>
<accession>A0AAN7BB16</accession>
<feature type="compositionally biased region" description="Low complexity" evidence="3">
    <location>
        <begin position="1028"/>
        <end position="1038"/>
    </location>
</feature>
<organism evidence="5 6">
    <name type="scientific">Rhypophila decipiens</name>
    <dbReference type="NCBI Taxonomy" id="261697"/>
    <lineage>
        <taxon>Eukaryota</taxon>
        <taxon>Fungi</taxon>
        <taxon>Dikarya</taxon>
        <taxon>Ascomycota</taxon>
        <taxon>Pezizomycotina</taxon>
        <taxon>Sordariomycetes</taxon>
        <taxon>Sordariomycetidae</taxon>
        <taxon>Sordariales</taxon>
        <taxon>Naviculisporaceae</taxon>
        <taxon>Rhypophila</taxon>
    </lineage>
</organism>
<feature type="compositionally biased region" description="Low complexity" evidence="3">
    <location>
        <begin position="1206"/>
        <end position="1218"/>
    </location>
</feature>
<keyword evidence="2" id="KW-0539">Nucleus</keyword>
<comment type="caution">
    <text evidence="5">The sequence shown here is derived from an EMBL/GenBank/DDBJ whole genome shotgun (WGS) entry which is preliminary data.</text>
</comment>
<dbReference type="PANTHER" id="PTHR46459:SF1">
    <property type="entry name" value="E1A-BINDING PROTEIN P400"/>
    <property type="match status" value="1"/>
</dbReference>
<dbReference type="Proteomes" id="UP001301769">
    <property type="component" value="Unassembled WGS sequence"/>
</dbReference>
<feature type="compositionally biased region" description="Basic residues" evidence="3">
    <location>
        <begin position="1219"/>
        <end position="1233"/>
    </location>
</feature>
<evidence type="ECO:0000256" key="1">
    <source>
        <dbReference type="ARBA" id="ARBA00004123"/>
    </source>
</evidence>
<dbReference type="GO" id="GO:0006281">
    <property type="term" value="P:DNA repair"/>
    <property type="evidence" value="ECO:0007669"/>
    <property type="project" value="TreeGrafter"/>
</dbReference>
<evidence type="ECO:0000256" key="2">
    <source>
        <dbReference type="ARBA" id="ARBA00023242"/>
    </source>
</evidence>
<feature type="compositionally biased region" description="Polar residues" evidence="3">
    <location>
        <begin position="171"/>
        <end position="185"/>
    </location>
</feature>
<gene>
    <name evidence="5" type="ORF">QBC37DRAFT_53240</name>
</gene>
<dbReference type="Pfam" id="PF07529">
    <property type="entry name" value="HSA"/>
    <property type="match status" value="1"/>
</dbReference>
<feature type="compositionally biased region" description="Polar residues" evidence="3">
    <location>
        <begin position="1092"/>
        <end position="1102"/>
    </location>
</feature>
<dbReference type="AlphaFoldDB" id="A0AAN7BB16"/>
<evidence type="ECO:0000313" key="6">
    <source>
        <dbReference type="Proteomes" id="UP001301769"/>
    </source>
</evidence>
<sequence length="1263" mass="139864">MTEVGPADRVKQLRSYRAESSSILTSRKRKLRELFAVAADQDGIPNFDFSDPDAQPKAEAEAKFLFECDILQGRRLNEVGLPRVRKPRFDKILLSPELPTENSTPAKSNRTVQVDASARVSETNRLPTTSESTTDTQDGPRLGQNDKVAGISEKTEFPGAVTTPAPLSPREQLSQQHANSQPSAHRTNEEPAREPHQNASQLPARVESLPSSKPESTQATSLINGVIPEVDAIPGTLDQPGGKETDTTLDGRISHGEGSRYPDALSSPGSTAHSTLTPAVHDVSTDTSPDNEGPQYIERTEEDLGDKEIGGNAEDKVDGTLQAEATSPGRDSLPTAMSGVEAQLLQESAAAQVSRFGSVEDHLTSSADGNVADLQTLGLQSQNLPARNVVHGQQQDVTIQHETSNNASTIPPQQPAPSKAGVILDIHHGGSSIPMDVDASSVPVTGDIENEKQRPTVPTIMVEPPSQEHAQEANRPSVQPPRVGATPAFTNEVPEVIISTEQEPSTPEPERTQLPHLDFSIEKQVNDTSAQPLSASQLKLLANNLRQNRQKRRRSVPTVIFGKPTKKPRVSDDTALVAKKAKPGGIPTDDYFTPLFIEGFTRTSTWMKPIEKLLNQAHKTVSTTDQYVSILDHQSCKILRRVYHLQQYDKWSLRQPVRCPEPIRPASHWDVVLQEMKWMRTDFREERKWKHAVAKNLAYDCAEWVHSGPVERLALQVNAKIPPLPVASDADIEMSDCMDASLPELVHSDSPGEHDDEPIEVLVETVAPSMIFAFQNDEVIFGLQHSKAADQLLENLPMYGSPLKVPKFDLAAPDYDPDASWKRPALPLSKYVEGEMVLAAKPPPRKRSRYEYAAESEGEDEEEVIFGDVPARDTVSKPENTSVALFSDEMKITRDRLHAGHQFRPPTDYPMPLQSFYESRTASQFASGAERRTPWECFERWVSLVGLPNDMAKTPYFKTYQSRIDAAQRVILQQNNTAQQHVGPNGAVTPVPKKRPTTTVRVDRRRSQKHLALIDAMRKLAKKREAAAQKAAQAATMASNRKVNEAPRQQVQNKTPRDYSIMRWERDQQLAEKMALYAQRHQEALQKRAMAQRQSHAGQASGTPGALPTAERMASATPLNNVARLNIPAHLAVPMQTQPQNRVQVQPPSVAVPAVPAQLPGGLVPPMQMGAIQQAQLQALQAQRISSMAAQPNMNTFMQAKLIEQQQRSVLQHQQQHQHQQHPHPHQQQHHQQHPSQQQAQQQPQQQKPQPQHSSSKQHNRLR</sequence>